<feature type="domain" description="AMP-dependent synthetase/ligase" evidence="1">
    <location>
        <begin position="144"/>
        <end position="286"/>
    </location>
</feature>
<dbReference type="InterPro" id="IPR042099">
    <property type="entry name" value="ANL_N_sf"/>
</dbReference>
<sequence>MADPNQVLALLDVLEKRDPQQREEQLMQRLPQLVARAQSAPGWARILRGVDAQAIRSRADLAQLPVTRKSDLKELQTRESPFGGLNTTPARQLRRLFVSPGPIFDPEGHGADWWRFASPMKALGLHGGHILQNCFAYHFTPAAFMVEGGAARLGCAVIPAGIGQTELQVNAMAALKPDAYVGTPSFLKIIIEKAREMNADISSVQRALVSAEALPPSLRAWFHEHGVPQVLQLYASADIGNIAYETMHEGAVNPGMVLDEDLILEIVRPGTGDPVAEGEVGEVVVTSFNPDYPLIRFGTGDLSAVVAGSSACGRTNTRIKGWMGRADQTTKVRGMFVHPSQVADVLRRHGDVIRARLVVSGEMANDIMTLHCEVGDPQNPGFDAAAIAGSLRDVTKLRGEVLLVAPGSLPNDGKVIEDARKYE</sequence>
<dbReference type="InterPro" id="IPR000873">
    <property type="entry name" value="AMP-dep_synth/lig_dom"/>
</dbReference>
<accession>A0A2D0B6P5</accession>
<dbReference type="PANTHER" id="PTHR43845">
    <property type="entry name" value="BLR5969 PROTEIN"/>
    <property type="match status" value="1"/>
</dbReference>
<dbReference type="EMBL" id="NJGU01000004">
    <property type="protein sequence ID" value="OWY29993.1"/>
    <property type="molecule type" value="Genomic_DNA"/>
</dbReference>
<comment type="caution">
    <text evidence="2">The sequence shown here is derived from an EMBL/GenBank/DDBJ whole genome shotgun (WGS) entry which is preliminary data.</text>
</comment>
<dbReference type="Gene3D" id="3.30.300.30">
    <property type="match status" value="1"/>
</dbReference>
<name>A0A2D0B6P5_9BURK</name>
<dbReference type="Gene3D" id="3.40.50.12780">
    <property type="entry name" value="N-terminal domain of ligase-like"/>
    <property type="match status" value="1"/>
</dbReference>
<dbReference type="RefSeq" id="WP_088750694.1">
    <property type="nucleotide sequence ID" value="NZ_NJGU01000004.1"/>
</dbReference>
<dbReference type="InterPro" id="IPR045851">
    <property type="entry name" value="AMP-bd_C_sf"/>
</dbReference>
<organism evidence="2 3">
    <name type="scientific">Herbaspirillum robiniae</name>
    <dbReference type="NCBI Taxonomy" id="2014887"/>
    <lineage>
        <taxon>Bacteria</taxon>
        <taxon>Pseudomonadati</taxon>
        <taxon>Pseudomonadota</taxon>
        <taxon>Betaproteobacteria</taxon>
        <taxon>Burkholderiales</taxon>
        <taxon>Oxalobacteraceae</taxon>
        <taxon>Herbaspirillum</taxon>
    </lineage>
</organism>
<dbReference type="Pfam" id="PF00501">
    <property type="entry name" value="AMP-binding"/>
    <property type="match status" value="1"/>
</dbReference>
<dbReference type="Proteomes" id="UP000197596">
    <property type="component" value="Unassembled WGS sequence"/>
</dbReference>
<protein>
    <submittedName>
        <fullName evidence="2">AMP-dependent synthetase</fullName>
    </submittedName>
</protein>
<evidence type="ECO:0000259" key="1">
    <source>
        <dbReference type="Pfam" id="PF00501"/>
    </source>
</evidence>
<dbReference type="PANTHER" id="PTHR43845:SF1">
    <property type="entry name" value="BLR5969 PROTEIN"/>
    <property type="match status" value="1"/>
</dbReference>
<evidence type="ECO:0000313" key="2">
    <source>
        <dbReference type="EMBL" id="OWY29993.1"/>
    </source>
</evidence>
<dbReference type="SUPFAM" id="SSF56801">
    <property type="entry name" value="Acetyl-CoA synthetase-like"/>
    <property type="match status" value="1"/>
</dbReference>
<gene>
    <name evidence="2" type="ORF">CEJ42_09120</name>
</gene>
<evidence type="ECO:0000313" key="3">
    <source>
        <dbReference type="Proteomes" id="UP000197596"/>
    </source>
</evidence>
<proteinExistence type="predicted"/>
<reference evidence="2 3" key="1">
    <citation type="submission" date="2017-06" db="EMBL/GenBank/DDBJ databases">
        <title>Herbaspirillum phytohormonus sp. nov., isolated from the root nodule of Robinia pseudoacacia in lead-zinc mine.</title>
        <authorList>
            <person name="Fan M."/>
            <person name="Lin Y."/>
        </authorList>
    </citation>
    <scope>NUCLEOTIDE SEQUENCE [LARGE SCALE GENOMIC DNA]</scope>
    <source>
        <strain evidence="2 3">HZ10</strain>
    </source>
</reference>
<dbReference type="AlphaFoldDB" id="A0A2D0B6P5"/>